<evidence type="ECO:0000313" key="3">
    <source>
        <dbReference type="EMBL" id="KAJ3749445.1"/>
    </source>
</evidence>
<evidence type="ECO:0000256" key="1">
    <source>
        <dbReference type="ARBA" id="ARBA00004123"/>
    </source>
</evidence>
<evidence type="ECO:0000256" key="2">
    <source>
        <dbReference type="ARBA" id="ARBA00023242"/>
    </source>
</evidence>
<dbReference type="EMBL" id="JANVFU010000002">
    <property type="protein sequence ID" value="KAJ3749445.1"/>
    <property type="molecule type" value="Genomic_DNA"/>
</dbReference>
<keyword evidence="4" id="KW-1185">Reference proteome</keyword>
<comment type="caution">
    <text evidence="3">The sequence shown here is derived from an EMBL/GenBank/DDBJ whole genome shotgun (WGS) entry which is preliminary data.</text>
</comment>
<comment type="subcellular location">
    <subcellularLocation>
        <location evidence="1">Nucleus</location>
    </subcellularLocation>
</comment>
<evidence type="ECO:0008006" key="5">
    <source>
        <dbReference type="Google" id="ProtNLM"/>
    </source>
</evidence>
<sequence>MLGKTHKVRCSRFEVTVVNSREIYHVTLSSVSTSRNATHQSSTKLKRVLLREITMVSSVPFDILADPQAAIQELFNEHLQSQSTTEFSSFLSNRFKEIFGKEERLDLIPHLSAAYFARDQLTSSSNPLSSLPKLVQFRGMVQDTSASPELYLSQLKDGKYGGWGAHDAIDQPVDYSNLRECNRYWVVSVPGESEWVGQALLEHKASITLPRSHQNADHKFPLTSTSHIGIQANVYSAQSDADMKSTDIVTFVGLFEAECDTLHVIFHFHANTVREIDQAYPLSMLDTPESDHRTGTLRRELVSWIADESLAGDVDAAEWVLLSTISRVQSRHPPIMPASLTLARFPVPITRTVPAASTSASPAFPGPSTSSSTPTLYHVLSLLMPIITHVPLSLPLLNDSAFVPESKPRPRSESVDEDPEDELYSGILQLAPSTLCFVTDSGVTEGQINDRGVRNLRALQEVIRNQTLEYVFPYSGYRFETDIGCVVCTEGKKSALVETHITVPLEPGDSLPSSEVQQRLYKSSAEINLPPLEKLEAWRKLIGGAMAKQTGSVVDSSSPSPSPPQALVGGIGVSNEAAELIQEEFVQERQREVKSPLETKAQTITTPDDLIHRMLIAKLIALSSHEPEVSIEVWKQMKNLESRRKARMA</sequence>
<gene>
    <name evidence="3" type="ORF">DFH05DRAFT_674770</name>
</gene>
<dbReference type="Proteomes" id="UP001142393">
    <property type="component" value="Unassembled WGS sequence"/>
</dbReference>
<dbReference type="GO" id="GO:0006261">
    <property type="term" value="P:DNA-templated DNA replication"/>
    <property type="evidence" value="ECO:0007669"/>
    <property type="project" value="TreeGrafter"/>
</dbReference>
<dbReference type="PANTHER" id="PTHR13489">
    <property type="entry name" value="MINI-CHROMOSOME MAINTENANCE COMPLEX-BINDING PROTEIN"/>
    <property type="match status" value="1"/>
</dbReference>
<dbReference type="AlphaFoldDB" id="A0A9W8P9F5"/>
<reference evidence="3 4" key="1">
    <citation type="journal article" date="2023" name="Proc. Natl. Acad. Sci. U.S.A.">
        <title>A global phylogenomic analysis of the shiitake genus Lentinula.</title>
        <authorList>
            <person name="Sierra-Patev S."/>
            <person name="Min B."/>
            <person name="Naranjo-Ortiz M."/>
            <person name="Looney B."/>
            <person name="Konkel Z."/>
            <person name="Slot J.C."/>
            <person name="Sakamoto Y."/>
            <person name="Steenwyk J.L."/>
            <person name="Rokas A."/>
            <person name="Carro J."/>
            <person name="Camarero S."/>
            <person name="Ferreira P."/>
            <person name="Molpeceres G."/>
            <person name="Ruiz-Duenas F.J."/>
            <person name="Serrano A."/>
            <person name="Henrissat B."/>
            <person name="Drula E."/>
            <person name="Hughes K.W."/>
            <person name="Mata J.L."/>
            <person name="Ishikawa N.K."/>
            <person name="Vargas-Isla R."/>
            <person name="Ushijima S."/>
            <person name="Smith C.A."/>
            <person name="Donoghue J."/>
            <person name="Ahrendt S."/>
            <person name="Andreopoulos W."/>
            <person name="He G."/>
            <person name="LaButti K."/>
            <person name="Lipzen A."/>
            <person name="Ng V."/>
            <person name="Riley R."/>
            <person name="Sandor L."/>
            <person name="Barry K."/>
            <person name="Martinez A.T."/>
            <person name="Xiao Y."/>
            <person name="Gibbons J.G."/>
            <person name="Terashima K."/>
            <person name="Grigoriev I.V."/>
            <person name="Hibbett D."/>
        </authorList>
    </citation>
    <scope>NUCLEOTIDE SEQUENCE [LARGE SCALE GENOMIC DNA]</scope>
    <source>
        <strain evidence="3 4">TFB7810</strain>
    </source>
</reference>
<dbReference type="InterPro" id="IPR019140">
    <property type="entry name" value="MCM_complex-bd"/>
</dbReference>
<dbReference type="Pfam" id="PF09739">
    <property type="entry name" value="MCM_bind"/>
    <property type="match status" value="2"/>
</dbReference>
<protein>
    <recommendedName>
        <fullName evidence="5">Mini-chromosome maintenance complex-binding protein</fullName>
    </recommendedName>
</protein>
<organism evidence="3 4">
    <name type="scientific">Lentinula detonsa</name>
    <dbReference type="NCBI Taxonomy" id="2804962"/>
    <lineage>
        <taxon>Eukaryota</taxon>
        <taxon>Fungi</taxon>
        <taxon>Dikarya</taxon>
        <taxon>Basidiomycota</taxon>
        <taxon>Agaricomycotina</taxon>
        <taxon>Agaricomycetes</taxon>
        <taxon>Agaricomycetidae</taxon>
        <taxon>Agaricales</taxon>
        <taxon>Marasmiineae</taxon>
        <taxon>Omphalotaceae</taxon>
        <taxon>Lentinula</taxon>
    </lineage>
</organism>
<accession>A0A9W8P9F5</accession>
<name>A0A9W8P9F5_9AGAR</name>
<proteinExistence type="predicted"/>
<dbReference type="PANTHER" id="PTHR13489:SF0">
    <property type="entry name" value="MINI-CHROMOSOME MAINTENANCE COMPLEX-BINDING PROTEIN"/>
    <property type="match status" value="1"/>
</dbReference>
<keyword evidence="2" id="KW-0539">Nucleus</keyword>
<evidence type="ECO:0000313" key="4">
    <source>
        <dbReference type="Proteomes" id="UP001142393"/>
    </source>
</evidence>
<dbReference type="GO" id="GO:0003682">
    <property type="term" value="F:chromatin binding"/>
    <property type="evidence" value="ECO:0007669"/>
    <property type="project" value="TreeGrafter"/>
</dbReference>
<dbReference type="GO" id="GO:0005634">
    <property type="term" value="C:nucleus"/>
    <property type="evidence" value="ECO:0007669"/>
    <property type="project" value="UniProtKB-SubCell"/>
</dbReference>